<sequence length="292" mass="32092">METTLKKADCRECYEKQMHELAALCQLDDATLGQMLAIKDEVIAGMGGERIRPDRMGELLSRVAPLLGTDDPYRDIKRAYNQLLLDREKDCADRILTADEPFQLALRYAVAGNLVDFGGKNSFTREDVTALIDRAPEIAFAIDDSGVLLDAVRSARFIMYLADNCGEIVLDKLLIEQILRENPTVQVTYGVRGGPVINDVTLDDAEQVGMANVARVLSSGVATPTTVLSASTDEFRSAFFDADLVISKGMGNFEVLVDGCGREDVYFLLMTKCPLVADLMDTPLMSFVCKRG</sequence>
<feature type="domain" description="Damage-control phosphatase ARMT1-like metal-binding" evidence="1">
    <location>
        <begin position="9"/>
        <end position="281"/>
    </location>
</feature>
<reference evidence="2" key="2">
    <citation type="submission" date="2021-09" db="EMBL/GenBank/DDBJ databases">
        <authorList>
            <person name="Gilroy R."/>
        </authorList>
    </citation>
    <scope>NUCLEOTIDE SEQUENCE</scope>
    <source>
        <strain evidence="2">CHK124-7917</strain>
    </source>
</reference>
<accession>A0A921GGC7</accession>
<evidence type="ECO:0000259" key="1">
    <source>
        <dbReference type="Pfam" id="PF01937"/>
    </source>
</evidence>
<comment type="caution">
    <text evidence="2">The sequence shown here is derived from an EMBL/GenBank/DDBJ whole genome shotgun (WGS) entry which is preliminary data.</text>
</comment>
<protein>
    <submittedName>
        <fullName evidence="2">ARMT1-like domain-containing protein</fullName>
    </submittedName>
</protein>
<dbReference type="RefSeq" id="WP_274959144.1">
    <property type="nucleotide sequence ID" value="NZ_DYWQ01000092.1"/>
</dbReference>
<organism evidence="2 3">
    <name type="scientific">Thermophilibacter provencensis</name>
    <dbReference type="NCBI Taxonomy" id="1852386"/>
    <lineage>
        <taxon>Bacteria</taxon>
        <taxon>Bacillati</taxon>
        <taxon>Actinomycetota</taxon>
        <taxon>Coriobacteriia</taxon>
        <taxon>Coriobacteriales</taxon>
        <taxon>Atopobiaceae</taxon>
        <taxon>Thermophilibacter</taxon>
    </lineage>
</organism>
<name>A0A921GGC7_9ACTN</name>
<dbReference type="PIRSF" id="PIRSF006593">
    <property type="entry name" value="UCP006593"/>
    <property type="match status" value="1"/>
</dbReference>
<dbReference type="SUPFAM" id="SSF111321">
    <property type="entry name" value="AF1104-like"/>
    <property type="match status" value="1"/>
</dbReference>
<dbReference type="EMBL" id="DYWQ01000092">
    <property type="protein sequence ID" value="HJF45364.1"/>
    <property type="molecule type" value="Genomic_DNA"/>
</dbReference>
<dbReference type="Gene3D" id="1.10.285.20">
    <property type="entry name" value="Uncharacterised protein PF01937, DUF89, domain 2"/>
    <property type="match status" value="1"/>
</dbReference>
<proteinExistence type="predicted"/>
<dbReference type="Proteomes" id="UP000697330">
    <property type="component" value="Unassembled WGS sequence"/>
</dbReference>
<dbReference type="InterPro" id="IPR002791">
    <property type="entry name" value="ARMT1-like_metal-bd"/>
</dbReference>
<evidence type="ECO:0000313" key="3">
    <source>
        <dbReference type="Proteomes" id="UP000697330"/>
    </source>
</evidence>
<dbReference type="Gene3D" id="3.40.50.10880">
    <property type="entry name" value="Uncharacterised protein PF01937, DUF89, domain 3"/>
    <property type="match status" value="1"/>
</dbReference>
<evidence type="ECO:0000313" key="2">
    <source>
        <dbReference type="EMBL" id="HJF45364.1"/>
    </source>
</evidence>
<dbReference type="Pfam" id="PF01937">
    <property type="entry name" value="ARMT1-like_dom"/>
    <property type="match status" value="1"/>
</dbReference>
<gene>
    <name evidence="2" type="ORF">K8U72_06220</name>
</gene>
<dbReference type="AlphaFoldDB" id="A0A921GGC7"/>
<reference evidence="2" key="1">
    <citation type="journal article" date="2021" name="PeerJ">
        <title>Extensive microbial diversity within the chicken gut microbiome revealed by metagenomics and culture.</title>
        <authorList>
            <person name="Gilroy R."/>
            <person name="Ravi A."/>
            <person name="Getino M."/>
            <person name="Pursley I."/>
            <person name="Horton D.L."/>
            <person name="Alikhan N.F."/>
            <person name="Baker D."/>
            <person name="Gharbi K."/>
            <person name="Hall N."/>
            <person name="Watson M."/>
            <person name="Adriaenssens E.M."/>
            <person name="Foster-Nyarko E."/>
            <person name="Jarju S."/>
            <person name="Secka A."/>
            <person name="Antonio M."/>
            <person name="Oren A."/>
            <person name="Chaudhuri R.R."/>
            <person name="La Ragione R."/>
            <person name="Hildebrand F."/>
            <person name="Pallen M.J."/>
        </authorList>
    </citation>
    <scope>NUCLEOTIDE SEQUENCE</scope>
    <source>
        <strain evidence="2">CHK124-7917</strain>
    </source>
</reference>
<dbReference type="InterPro" id="IPR036075">
    <property type="entry name" value="ARMT-1-like_metal-bd_sf"/>
</dbReference>
<dbReference type="InterPro" id="IPR014444">
    <property type="entry name" value="PH1575-like"/>
</dbReference>